<gene>
    <name evidence="1" type="ORF">PX52LOC_02538</name>
</gene>
<dbReference type="EMBL" id="CP042425">
    <property type="protein sequence ID" value="QEL15605.1"/>
    <property type="molecule type" value="Genomic_DNA"/>
</dbReference>
<reference evidence="2" key="1">
    <citation type="submission" date="2019-08" db="EMBL/GenBank/DDBJ databases">
        <title>Limnoglobus roseus gen. nov., sp. nov., a novel freshwater planctomycete with a giant genome from the family Gemmataceae.</title>
        <authorList>
            <person name="Kulichevskaya I.S."/>
            <person name="Naumoff D.G."/>
            <person name="Miroshnikov K."/>
            <person name="Ivanova A."/>
            <person name="Philippov D.A."/>
            <person name="Hakobyan A."/>
            <person name="Rijpstra I.C."/>
            <person name="Sinninghe Damste J.S."/>
            <person name="Liesack W."/>
            <person name="Dedysh S.N."/>
        </authorList>
    </citation>
    <scope>NUCLEOTIDE SEQUENCE [LARGE SCALE GENOMIC DNA]</scope>
    <source>
        <strain evidence="2">PX52</strain>
    </source>
</reference>
<sequence length="169" mass="19226">MGNRKAREHLLRREHEVAWERARTEERSASVDVHGRGIGHRRIQLVRRPAFEEGAAWEIRQQAEGWRAFRSRVVGGSWPDVRLVGYDPLKVDSAPLEGFFIRLAALSVPVSPLNGRAGVDGTSFQLAAFDLFCEWRVSWWEEPPPQWEGFGRIATEMVALFATAEIDCN</sequence>
<name>A0A5C1AAL1_9BACT</name>
<keyword evidence="2" id="KW-1185">Reference proteome</keyword>
<dbReference type="AlphaFoldDB" id="A0A5C1AAL1"/>
<evidence type="ECO:0000313" key="1">
    <source>
        <dbReference type="EMBL" id="QEL15605.1"/>
    </source>
</evidence>
<protein>
    <submittedName>
        <fullName evidence="1">Uncharacterized protein</fullName>
    </submittedName>
</protein>
<dbReference type="KEGG" id="lrs:PX52LOC_02538"/>
<dbReference type="Proteomes" id="UP000324974">
    <property type="component" value="Chromosome"/>
</dbReference>
<organism evidence="1 2">
    <name type="scientific">Limnoglobus roseus</name>
    <dbReference type="NCBI Taxonomy" id="2598579"/>
    <lineage>
        <taxon>Bacteria</taxon>
        <taxon>Pseudomonadati</taxon>
        <taxon>Planctomycetota</taxon>
        <taxon>Planctomycetia</taxon>
        <taxon>Gemmatales</taxon>
        <taxon>Gemmataceae</taxon>
        <taxon>Limnoglobus</taxon>
    </lineage>
</organism>
<proteinExistence type="predicted"/>
<evidence type="ECO:0000313" key="2">
    <source>
        <dbReference type="Proteomes" id="UP000324974"/>
    </source>
</evidence>
<accession>A0A5C1AAL1</accession>
<dbReference type="OrthoDB" id="285590at2"/>